<sequence length="69" mass="7180">MTAVDLTPPEAARWAARAGLVLPAERHAAVAAVANHINGIVAVLRELDFAEVPPAAAYRAGRETHDAAV</sequence>
<evidence type="ECO:0000313" key="2">
    <source>
        <dbReference type="Proteomes" id="UP001422759"/>
    </source>
</evidence>
<protein>
    <recommendedName>
        <fullName evidence="3">Amidase</fullName>
    </recommendedName>
</protein>
<gene>
    <name evidence="1" type="ORF">GCM10009760_15040</name>
</gene>
<accession>A0ABN2Z321</accession>
<dbReference type="Proteomes" id="UP001422759">
    <property type="component" value="Unassembled WGS sequence"/>
</dbReference>
<keyword evidence="2" id="KW-1185">Reference proteome</keyword>
<dbReference type="RefSeq" id="WP_344462071.1">
    <property type="nucleotide sequence ID" value="NZ_BAAANT010000006.1"/>
</dbReference>
<reference evidence="1 2" key="1">
    <citation type="journal article" date="2019" name="Int. J. Syst. Evol. Microbiol.">
        <title>The Global Catalogue of Microorganisms (GCM) 10K type strain sequencing project: providing services to taxonomists for standard genome sequencing and annotation.</title>
        <authorList>
            <consortium name="The Broad Institute Genomics Platform"/>
            <consortium name="The Broad Institute Genome Sequencing Center for Infectious Disease"/>
            <person name="Wu L."/>
            <person name="Ma J."/>
        </authorList>
    </citation>
    <scope>NUCLEOTIDE SEQUENCE [LARGE SCALE GENOMIC DNA]</scope>
    <source>
        <strain evidence="1 2">JCM 14560</strain>
    </source>
</reference>
<name>A0ABN2Z321_9ACTN</name>
<proteinExistence type="predicted"/>
<dbReference type="EMBL" id="BAAANT010000006">
    <property type="protein sequence ID" value="GAA2135930.1"/>
    <property type="molecule type" value="Genomic_DNA"/>
</dbReference>
<comment type="caution">
    <text evidence="1">The sequence shown here is derived from an EMBL/GenBank/DDBJ whole genome shotgun (WGS) entry which is preliminary data.</text>
</comment>
<evidence type="ECO:0008006" key="3">
    <source>
        <dbReference type="Google" id="ProtNLM"/>
    </source>
</evidence>
<organism evidence="1 2">
    <name type="scientific">Kitasatospora kazusensis</name>
    <dbReference type="NCBI Taxonomy" id="407974"/>
    <lineage>
        <taxon>Bacteria</taxon>
        <taxon>Bacillati</taxon>
        <taxon>Actinomycetota</taxon>
        <taxon>Actinomycetes</taxon>
        <taxon>Kitasatosporales</taxon>
        <taxon>Streptomycetaceae</taxon>
        <taxon>Kitasatospora</taxon>
    </lineage>
</organism>
<evidence type="ECO:0000313" key="1">
    <source>
        <dbReference type="EMBL" id="GAA2135930.1"/>
    </source>
</evidence>